<evidence type="ECO:0000313" key="4">
    <source>
        <dbReference type="Proteomes" id="UP000612456"/>
    </source>
</evidence>
<dbReference type="Pfam" id="PF13796">
    <property type="entry name" value="Sensor"/>
    <property type="match status" value="1"/>
</dbReference>
<keyword evidence="1" id="KW-0812">Transmembrane</keyword>
<evidence type="ECO:0000313" key="3">
    <source>
        <dbReference type="EMBL" id="GGD59973.1"/>
    </source>
</evidence>
<organism evidence="3 4">
    <name type="scientific">Paenibacillus nasutitermitis</name>
    <dbReference type="NCBI Taxonomy" id="1652958"/>
    <lineage>
        <taxon>Bacteria</taxon>
        <taxon>Bacillati</taxon>
        <taxon>Bacillota</taxon>
        <taxon>Bacilli</taxon>
        <taxon>Bacillales</taxon>
        <taxon>Paenibacillaceae</taxon>
        <taxon>Paenibacillus</taxon>
    </lineage>
</organism>
<dbReference type="AlphaFoldDB" id="A0A916YTE7"/>
<evidence type="ECO:0000256" key="1">
    <source>
        <dbReference type="SAM" id="Phobius"/>
    </source>
</evidence>
<feature type="transmembrane region" description="Helical" evidence="1">
    <location>
        <begin position="50"/>
        <end position="79"/>
    </location>
</feature>
<gene>
    <name evidence="3" type="ORF">GCM10010911_17290</name>
</gene>
<keyword evidence="1" id="KW-0472">Membrane</keyword>
<name>A0A916YTE7_9BACL</name>
<sequence length="210" mass="23343">MESEHEYASSWIKGKPVHLEAKGSSEVAGSQRGLKSFLSVLGQGRSYRGLLYSILQLPIGIAAFTVAIVLPAVVLALLLSPLAYEVSLRMYDFNLFPTTWNWTWNGKLPNLEPYQQSWVVGGIGVLFALLLPLTLRVLGRFYASWLQEIAGSDRLHTNEQPASVSQYEESPQEQYPDAHQLRLVSGLNGGRPDPKDSATRAEMMQLINKL</sequence>
<dbReference type="InterPro" id="IPR025828">
    <property type="entry name" value="Put_sensor_dom"/>
</dbReference>
<evidence type="ECO:0000259" key="2">
    <source>
        <dbReference type="Pfam" id="PF13796"/>
    </source>
</evidence>
<keyword evidence="4" id="KW-1185">Reference proteome</keyword>
<proteinExistence type="predicted"/>
<keyword evidence="1" id="KW-1133">Transmembrane helix</keyword>
<feature type="domain" description="Putative sensor" evidence="2">
    <location>
        <begin position="32"/>
        <end position="143"/>
    </location>
</feature>
<comment type="caution">
    <text evidence="3">The sequence shown here is derived from an EMBL/GenBank/DDBJ whole genome shotgun (WGS) entry which is preliminary data.</text>
</comment>
<dbReference type="Proteomes" id="UP000612456">
    <property type="component" value="Unassembled WGS sequence"/>
</dbReference>
<feature type="transmembrane region" description="Helical" evidence="1">
    <location>
        <begin position="118"/>
        <end position="138"/>
    </location>
</feature>
<accession>A0A916YTE7</accession>
<dbReference type="EMBL" id="BMHP01000001">
    <property type="protein sequence ID" value="GGD59973.1"/>
    <property type="molecule type" value="Genomic_DNA"/>
</dbReference>
<reference evidence="3" key="1">
    <citation type="journal article" date="2014" name="Int. J. Syst. Evol. Microbiol.">
        <title>Complete genome sequence of Corynebacterium casei LMG S-19264T (=DSM 44701T), isolated from a smear-ripened cheese.</title>
        <authorList>
            <consortium name="US DOE Joint Genome Institute (JGI-PGF)"/>
            <person name="Walter F."/>
            <person name="Albersmeier A."/>
            <person name="Kalinowski J."/>
            <person name="Ruckert C."/>
        </authorList>
    </citation>
    <scope>NUCLEOTIDE SEQUENCE</scope>
    <source>
        <strain evidence="3">CGMCC 1.15178</strain>
    </source>
</reference>
<protein>
    <recommendedName>
        <fullName evidence="2">Putative sensor domain-containing protein</fullName>
    </recommendedName>
</protein>
<reference evidence="3" key="2">
    <citation type="submission" date="2020-09" db="EMBL/GenBank/DDBJ databases">
        <authorList>
            <person name="Sun Q."/>
            <person name="Zhou Y."/>
        </authorList>
    </citation>
    <scope>NUCLEOTIDE SEQUENCE</scope>
    <source>
        <strain evidence="3">CGMCC 1.15178</strain>
    </source>
</reference>